<evidence type="ECO:0000313" key="3">
    <source>
        <dbReference type="Proteomes" id="UP000054350"/>
    </source>
</evidence>
<dbReference type="VEuPathDB" id="FungiDB:AMAG_19540"/>
<protein>
    <submittedName>
        <fullName evidence="2">Uncharacterized protein</fullName>
    </submittedName>
</protein>
<dbReference type="EMBL" id="GG745351">
    <property type="protein sequence ID" value="KNE66867.1"/>
    <property type="molecule type" value="Genomic_DNA"/>
</dbReference>
<sequence>MGPFRTAGRATQAATQTENGAGGAGAPSTPGDSAPPVALPPSPQSPPPVAAGEVPNHDRITLDVYVHRLHNDTKAHIVANGMQLASYIRGTMGVMDALKDLPTVTVAVGAVLAMMPSPGMENVDQVAEMAEVGVSLVEENGMEPGAAADVRLVELLESAARTWIVWMDWDCAGSGCK</sequence>
<accession>A0A0L0SWI5</accession>
<reference evidence="3" key="2">
    <citation type="submission" date="2009-11" db="EMBL/GenBank/DDBJ databases">
        <title>The Genome Sequence of Allomyces macrogynus strain ATCC 38327.</title>
        <authorList>
            <consortium name="The Broad Institute Genome Sequencing Platform"/>
            <person name="Russ C."/>
            <person name="Cuomo C."/>
            <person name="Shea T."/>
            <person name="Young S.K."/>
            <person name="Zeng Q."/>
            <person name="Koehrsen M."/>
            <person name="Haas B."/>
            <person name="Borodovsky M."/>
            <person name="Guigo R."/>
            <person name="Alvarado L."/>
            <person name="Berlin A."/>
            <person name="Borenstein D."/>
            <person name="Chen Z."/>
            <person name="Engels R."/>
            <person name="Freedman E."/>
            <person name="Gellesch M."/>
            <person name="Goldberg J."/>
            <person name="Griggs A."/>
            <person name="Gujja S."/>
            <person name="Heiman D."/>
            <person name="Hepburn T."/>
            <person name="Howarth C."/>
            <person name="Jen D."/>
            <person name="Larson L."/>
            <person name="Lewis B."/>
            <person name="Mehta T."/>
            <person name="Park D."/>
            <person name="Pearson M."/>
            <person name="Roberts A."/>
            <person name="Saif S."/>
            <person name="Shenoy N."/>
            <person name="Sisk P."/>
            <person name="Stolte C."/>
            <person name="Sykes S."/>
            <person name="Walk T."/>
            <person name="White J."/>
            <person name="Yandava C."/>
            <person name="Burger G."/>
            <person name="Gray M.W."/>
            <person name="Holland P.W.H."/>
            <person name="King N."/>
            <person name="Lang F.B.F."/>
            <person name="Roger A.J."/>
            <person name="Ruiz-Trillo I."/>
            <person name="Lander E."/>
            <person name="Nusbaum C."/>
        </authorList>
    </citation>
    <scope>NUCLEOTIDE SEQUENCE [LARGE SCALE GENOMIC DNA]</scope>
    <source>
        <strain evidence="3">ATCC 38327</strain>
    </source>
</reference>
<feature type="compositionally biased region" description="Low complexity" evidence="1">
    <location>
        <begin position="26"/>
        <end position="36"/>
    </location>
</feature>
<gene>
    <name evidence="2" type="ORF">AMAG_19540</name>
</gene>
<dbReference type="Proteomes" id="UP000054350">
    <property type="component" value="Unassembled WGS sequence"/>
</dbReference>
<organism evidence="2 3">
    <name type="scientific">Allomyces macrogynus (strain ATCC 38327)</name>
    <name type="common">Allomyces javanicus var. macrogynus</name>
    <dbReference type="NCBI Taxonomy" id="578462"/>
    <lineage>
        <taxon>Eukaryota</taxon>
        <taxon>Fungi</taxon>
        <taxon>Fungi incertae sedis</taxon>
        <taxon>Blastocladiomycota</taxon>
        <taxon>Blastocladiomycetes</taxon>
        <taxon>Blastocladiales</taxon>
        <taxon>Blastocladiaceae</taxon>
        <taxon>Allomyces</taxon>
    </lineage>
</organism>
<name>A0A0L0SWI5_ALLM3</name>
<feature type="compositionally biased region" description="Low complexity" evidence="1">
    <location>
        <begin position="1"/>
        <end position="17"/>
    </location>
</feature>
<proteinExistence type="predicted"/>
<reference evidence="2 3" key="1">
    <citation type="submission" date="2009-11" db="EMBL/GenBank/DDBJ databases">
        <title>Annotation of Allomyces macrogynus ATCC 38327.</title>
        <authorList>
            <consortium name="The Broad Institute Genome Sequencing Platform"/>
            <person name="Russ C."/>
            <person name="Cuomo C."/>
            <person name="Burger G."/>
            <person name="Gray M.W."/>
            <person name="Holland P.W.H."/>
            <person name="King N."/>
            <person name="Lang F.B.F."/>
            <person name="Roger A.J."/>
            <person name="Ruiz-Trillo I."/>
            <person name="Young S.K."/>
            <person name="Zeng Q."/>
            <person name="Gargeya S."/>
            <person name="Fitzgerald M."/>
            <person name="Haas B."/>
            <person name="Abouelleil A."/>
            <person name="Alvarado L."/>
            <person name="Arachchi H.M."/>
            <person name="Berlin A."/>
            <person name="Chapman S.B."/>
            <person name="Gearin G."/>
            <person name="Goldberg J."/>
            <person name="Griggs A."/>
            <person name="Gujja S."/>
            <person name="Hansen M."/>
            <person name="Heiman D."/>
            <person name="Howarth C."/>
            <person name="Larimer J."/>
            <person name="Lui A."/>
            <person name="MacDonald P.J.P."/>
            <person name="McCowen C."/>
            <person name="Montmayeur A."/>
            <person name="Murphy C."/>
            <person name="Neiman D."/>
            <person name="Pearson M."/>
            <person name="Priest M."/>
            <person name="Roberts A."/>
            <person name="Saif S."/>
            <person name="Shea T."/>
            <person name="Sisk P."/>
            <person name="Stolte C."/>
            <person name="Sykes S."/>
            <person name="Wortman J."/>
            <person name="Nusbaum C."/>
            <person name="Birren B."/>
        </authorList>
    </citation>
    <scope>NUCLEOTIDE SEQUENCE [LARGE SCALE GENOMIC DNA]</scope>
    <source>
        <strain evidence="2 3">ATCC 38327</strain>
    </source>
</reference>
<feature type="region of interest" description="Disordered" evidence="1">
    <location>
        <begin position="1"/>
        <end position="54"/>
    </location>
</feature>
<dbReference type="AlphaFoldDB" id="A0A0L0SWI5"/>
<evidence type="ECO:0000256" key="1">
    <source>
        <dbReference type="SAM" id="MobiDB-lite"/>
    </source>
</evidence>
<evidence type="ECO:0000313" key="2">
    <source>
        <dbReference type="EMBL" id="KNE66867.1"/>
    </source>
</evidence>
<keyword evidence="3" id="KW-1185">Reference proteome</keyword>
<feature type="compositionally biased region" description="Pro residues" evidence="1">
    <location>
        <begin position="37"/>
        <end position="49"/>
    </location>
</feature>